<evidence type="ECO:0000313" key="2">
    <source>
        <dbReference type="Proteomes" id="UP001472677"/>
    </source>
</evidence>
<dbReference type="EMBL" id="JBBPBM010000006">
    <property type="protein sequence ID" value="KAK8579407.1"/>
    <property type="molecule type" value="Genomic_DNA"/>
</dbReference>
<accession>A0ABR2FER6</accession>
<protein>
    <submittedName>
        <fullName evidence="1">Uncharacterized protein</fullName>
    </submittedName>
</protein>
<organism evidence="1 2">
    <name type="scientific">Hibiscus sabdariffa</name>
    <name type="common">roselle</name>
    <dbReference type="NCBI Taxonomy" id="183260"/>
    <lineage>
        <taxon>Eukaryota</taxon>
        <taxon>Viridiplantae</taxon>
        <taxon>Streptophyta</taxon>
        <taxon>Embryophyta</taxon>
        <taxon>Tracheophyta</taxon>
        <taxon>Spermatophyta</taxon>
        <taxon>Magnoliopsida</taxon>
        <taxon>eudicotyledons</taxon>
        <taxon>Gunneridae</taxon>
        <taxon>Pentapetalae</taxon>
        <taxon>rosids</taxon>
        <taxon>malvids</taxon>
        <taxon>Malvales</taxon>
        <taxon>Malvaceae</taxon>
        <taxon>Malvoideae</taxon>
        <taxon>Hibiscus</taxon>
    </lineage>
</organism>
<sequence>MRTLEANYVKARQLSMGSNAKNMSSGGAVVDACEFQSSLQNNVLRQRINAFIELNAGADYSTLSDGGSTLM</sequence>
<dbReference type="Proteomes" id="UP001472677">
    <property type="component" value="Unassembled WGS sequence"/>
</dbReference>
<reference evidence="1 2" key="1">
    <citation type="journal article" date="2024" name="G3 (Bethesda)">
        <title>Genome assembly of Hibiscus sabdariffa L. provides insights into metabolisms of medicinal natural products.</title>
        <authorList>
            <person name="Kim T."/>
        </authorList>
    </citation>
    <scope>NUCLEOTIDE SEQUENCE [LARGE SCALE GENOMIC DNA]</scope>
    <source>
        <strain evidence="1">TK-2024</strain>
        <tissue evidence="1">Old leaves</tissue>
    </source>
</reference>
<name>A0ABR2FER6_9ROSI</name>
<keyword evidence="2" id="KW-1185">Reference proteome</keyword>
<evidence type="ECO:0000313" key="1">
    <source>
        <dbReference type="EMBL" id="KAK8579407.1"/>
    </source>
</evidence>
<gene>
    <name evidence="1" type="ORF">V6N12_069733</name>
</gene>
<comment type="caution">
    <text evidence="1">The sequence shown here is derived from an EMBL/GenBank/DDBJ whole genome shotgun (WGS) entry which is preliminary data.</text>
</comment>
<proteinExistence type="predicted"/>